<feature type="transmembrane region" description="Helical" evidence="8">
    <location>
        <begin position="77"/>
        <end position="98"/>
    </location>
</feature>
<evidence type="ECO:0000256" key="1">
    <source>
        <dbReference type="ARBA" id="ARBA00004141"/>
    </source>
</evidence>
<evidence type="ECO:0000256" key="5">
    <source>
        <dbReference type="ARBA" id="ARBA00022989"/>
    </source>
</evidence>
<feature type="transmembrane region" description="Helical" evidence="8">
    <location>
        <begin position="358"/>
        <end position="378"/>
    </location>
</feature>
<dbReference type="AlphaFoldDB" id="A0A167WSN6"/>
<feature type="transmembrane region" description="Helical" evidence="8">
    <location>
        <begin position="262"/>
        <end position="282"/>
    </location>
</feature>
<evidence type="ECO:0000313" key="11">
    <source>
        <dbReference type="Proteomes" id="UP000078544"/>
    </source>
</evidence>
<evidence type="ECO:0000256" key="7">
    <source>
        <dbReference type="SAM" id="MobiDB-lite"/>
    </source>
</evidence>
<accession>A0A167WSN6</accession>
<feature type="transmembrane region" description="Helical" evidence="8">
    <location>
        <begin position="476"/>
        <end position="498"/>
    </location>
</feature>
<keyword evidence="5 8" id="KW-1133">Transmembrane helix</keyword>
<gene>
    <name evidence="10" type="ORF">AAL_07869</name>
</gene>
<dbReference type="GO" id="GO:0015171">
    <property type="term" value="F:amino acid transmembrane transporter activity"/>
    <property type="evidence" value="ECO:0007669"/>
    <property type="project" value="TreeGrafter"/>
</dbReference>
<sequence length="583" mass="63994">MDEKEVAATKRPFADEEKGHGQGPIEGTSHVMPKGAAEPERHPSWWTRNGLTPESFKKAYYGYGIIELERPMRARHLNMIAIGGSIGAGFFVGSGGALAKGGPGSLFIDFLIIGIMMFNVVHALGELAILFPVSGGFYTYSARFIDPSWGFAMGWNYVLQWAAVLPLELTVCGITIQYWNPNISVAVWISVFLVLIIIVNLFGALGYAEEEFWASSFKLIAIVIFMIIALVLVCGGGPSDGRYNQYWGARYWYDPGAFKNGFKGFCAVFVTAAFSFSGTELVGLAAAESRNPAKAMPSAIKQVFWRITLFYILGLFFVGLLIDDNDPALLSAGDFNDPKASPFVLVGKYAGLRGFDHFMNLTILVSVLSIGVSGVYGGSRTLTALAQQGYAPKIFTYIDKSGRPLFSVISLILFGFIAYVSLSASGPTVFTWLQAISGLAALFTWGSVCVAHIRFRKAWAYHGHTLDEIPFRAAGGVWGSWLGLFLVIIVLMAQGFQFYSALAAPPGEPGVGTAESFFQQYLAAPVILFFWAVGYLWKREGWIRTSQIDVDTGRRDLDWDEINAYKAKIASLPKWRQILHKTI</sequence>
<evidence type="ECO:0000256" key="8">
    <source>
        <dbReference type="SAM" id="Phobius"/>
    </source>
</evidence>
<keyword evidence="11" id="KW-1185">Reference proteome</keyword>
<dbReference type="Gene3D" id="1.20.1740.10">
    <property type="entry name" value="Amino acid/polyamine transporter I"/>
    <property type="match status" value="1"/>
</dbReference>
<keyword evidence="2" id="KW-0813">Transport</keyword>
<feature type="compositionally biased region" description="Basic and acidic residues" evidence="7">
    <location>
        <begin position="1"/>
        <end position="20"/>
    </location>
</feature>
<feature type="transmembrane region" description="Helical" evidence="8">
    <location>
        <begin position="405"/>
        <end position="426"/>
    </location>
</feature>
<dbReference type="InterPro" id="IPR004840">
    <property type="entry name" value="Amino_acid_permease_CS"/>
</dbReference>
<dbReference type="PROSITE" id="PS00218">
    <property type="entry name" value="AMINO_ACID_PERMEASE_1"/>
    <property type="match status" value="1"/>
</dbReference>
<feature type="transmembrane region" description="Helical" evidence="8">
    <location>
        <begin position="303"/>
        <end position="322"/>
    </location>
</feature>
<feature type="transmembrane region" description="Helical" evidence="8">
    <location>
        <begin position="185"/>
        <end position="207"/>
    </location>
</feature>
<feature type="transmembrane region" description="Helical" evidence="8">
    <location>
        <begin position="110"/>
        <end position="133"/>
    </location>
</feature>
<name>A0A167WSN6_9HYPO</name>
<dbReference type="PIRSF" id="PIRSF006060">
    <property type="entry name" value="AA_transporter"/>
    <property type="match status" value="1"/>
</dbReference>
<dbReference type="OrthoDB" id="3900342at2759"/>
<dbReference type="InterPro" id="IPR004841">
    <property type="entry name" value="AA-permease/SLC12A_dom"/>
</dbReference>
<reference evidence="10 11" key="1">
    <citation type="journal article" date="2016" name="Genome Biol. Evol.">
        <title>Divergent and convergent evolution of fungal pathogenicity.</title>
        <authorList>
            <person name="Shang Y."/>
            <person name="Xiao G."/>
            <person name="Zheng P."/>
            <person name="Cen K."/>
            <person name="Zhan S."/>
            <person name="Wang C."/>
        </authorList>
    </citation>
    <scope>NUCLEOTIDE SEQUENCE [LARGE SCALE GENOMIC DNA]</scope>
    <source>
        <strain evidence="10 11">RCEF 2490</strain>
    </source>
</reference>
<keyword evidence="3 8" id="KW-0812">Transmembrane</keyword>
<feature type="transmembrane region" description="Helical" evidence="8">
    <location>
        <begin position="154"/>
        <end position="179"/>
    </location>
</feature>
<keyword evidence="6 8" id="KW-0472">Membrane</keyword>
<dbReference type="EMBL" id="AZGY01000026">
    <property type="protein sequence ID" value="KZZ89221.1"/>
    <property type="molecule type" value="Genomic_DNA"/>
</dbReference>
<comment type="caution">
    <text evidence="10">The sequence shown here is derived from an EMBL/GenBank/DDBJ whole genome shotgun (WGS) entry which is preliminary data.</text>
</comment>
<evidence type="ECO:0000256" key="3">
    <source>
        <dbReference type="ARBA" id="ARBA00022692"/>
    </source>
</evidence>
<proteinExistence type="predicted"/>
<dbReference type="PANTHER" id="PTHR43341:SF12">
    <property type="entry name" value="AMINO ACID TRANSPORTER (EUROFUNG)"/>
    <property type="match status" value="1"/>
</dbReference>
<evidence type="ECO:0000256" key="6">
    <source>
        <dbReference type="ARBA" id="ARBA00023136"/>
    </source>
</evidence>
<feature type="transmembrane region" description="Helical" evidence="8">
    <location>
        <begin position="432"/>
        <end position="455"/>
    </location>
</feature>
<dbReference type="STRING" id="1081109.A0A167WSN6"/>
<feature type="domain" description="Amino acid permease/ SLC12A" evidence="9">
    <location>
        <begin position="76"/>
        <end position="540"/>
    </location>
</feature>
<dbReference type="Proteomes" id="UP000078544">
    <property type="component" value="Unassembled WGS sequence"/>
</dbReference>
<organism evidence="10 11">
    <name type="scientific">Moelleriella libera RCEF 2490</name>
    <dbReference type="NCBI Taxonomy" id="1081109"/>
    <lineage>
        <taxon>Eukaryota</taxon>
        <taxon>Fungi</taxon>
        <taxon>Dikarya</taxon>
        <taxon>Ascomycota</taxon>
        <taxon>Pezizomycotina</taxon>
        <taxon>Sordariomycetes</taxon>
        <taxon>Hypocreomycetidae</taxon>
        <taxon>Hypocreales</taxon>
        <taxon>Clavicipitaceae</taxon>
        <taxon>Moelleriella</taxon>
    </lineage>
</organism>
<feature type="transmembrane region" description="Helical" evidence="8">
    <location>
        <begin position="219"/>
        <end position="238"/>
    </location>
</feature>
<evidence type="ECO:0000259" key="9">
    <source>
        <dbReference type="Pfam" id="PF00324"/>
    </source>
</evidence>
<comment type="subcellular location">
    <subcellularLocation>
        <location evidence="1">Membrane</location>
        <topology evidence="1">Multi-pass membrane protein</topology>
    </subcellularLocation>
</comment>
<evidence type="ECO:0000256" key="4">
    <source>
        <dbReference type="ARBA" id="ARBA00022970"/>
    </source>
</evidence>
<feature type="transmembrane region" description="Helical" evidence="8">
    <location>
        <begin position="518"/>
        <end position="537"/>
    </location>
</feature>
<evidence type="ECO:0000313" key="10">
    <source>
        <dbReference type="EMBL" id="KZZ89221.1"/>
    </source>
</evidence>
<feature type="region of interest" description="Disordered" evidence="7">
    <location>
        <begin position="1"/>
        <end position="44"/>
    </location>
</feature>
<dbReference type="FunFam" id="1.20.1740.10:FF:000017">
    <property type="entry name" value="Amino acid permease"/>
    <property type="match status" value="1"/>
</dbReference>
<dbReference type="InterPro" id="IPR050524">
    <property type="entry name" value="APC_YAT"/>
</dbReference>
<evidence type="ECO:0000256" key="2">
    <source>
        <dbReference type="ARBA" id="ARBA00022448"/>
    </source>
</evidence>
<protein>
    <submittedName>
        <fullName evidence="10">Amino-acid permease inda1</fullName>
    </submittedName>
</protein>
<dbReference type="Pfam" id="PF00324">
    <property type="entry name" value="AA_permease"/>
    <property type="match status" value="1"/>
</dbReference>
<dbReference type="PANTHER" id="PTHR43341">
    <property type="entry name" value="AMINO ACID PERMEASE"/>
    <property type="match status" value="1"/>
</dbReference>
<keyword evidence="4" id="KW-0029">Amino-acid transport</keyword>
<dbReference type="GO" id="GO:0016020">
    <property type="term" value="C:membrane"/>
    <property type="evidence" value="ECO:0007669"/>
    <property type="project" value="UniProtKB-SubCell"/>
</dbReference>